<dbReference type="SUPFAM" id="SSF49562">
    <property type="entry name" value="C2 domain (Calcium/lipid-binding domain, CaLB)"/>
    <property type="match status" value="1"/>
</dbReference>
<dbReference type="SMART" id="SM00239">
    <property type="entry name" value="C2"/>
    <property type="match status" value="1"/>
</dbReference>
<feature type="region of interest" description="Disordered" evidence="1">
    <location>
        <begin position="554"/>
        <end position="674"/>
    </location>
</feature>
<name>A0A7J6MHH0_PEROL</name>
<dbReference type="Pfam" id="PF00561">
    <property type="entry name" value="Abhydrolase_1"/>
    <property type="match status" value="1"/>
</dbReference>
<dbReference type="PANTHER" id="PTHR12277:SF81">
    <property type="entry name" value="PROTEIN ABHD13"/>
    <property type="match status" value="1"/>
</dbReference>
<dbReference type="CDD" id="cd00030">
    <property type="entry name" value="C2"/>
    <property type="match status" value="1"/>
</dbReference>
<evidence type="ECO:0000259" key="3">
    <source>
        <dbReference type="PROSITE" id="PS50004"/>
    </source>
</evidence>
<dbReference type="InterPro" id="IPR000073">
    <property type="entry name" value="AB_hydrolase_1"/>
</dbReference>
<dbReference type="Gene3D" id="2.60.40.150">
    <property type="entry name" value="C2 domain"/>
    <property type="match status" value="1"/>
</dbReference>
<protein>
    <submittedName>
        <fullName evidence="4">Alpha/beta hydrolase domain-containing protein 13</fullName>
    </submittedName>
</protein>
<proteinExistence type="predicted"/>
<accession>A0A7J6MHH0</accession>
<organism evidence="4 5">
    <name type="scientific">Perkinsus olseni</name>
    <name type="common">Perkinsus atlanticus</name>
    <dbReference type="NCBI Taxonomy" id="32597"/>
    <lineage>
        <taxon>Eukaryota</taxon>
        <taxon>Sar</taxon>
        <taxon>Alveolata</taxon>
        <taxon>Perkinsozoa</taxon>
        <taxon>Perkinsea</taxon>
        <taxon>Perkinsida</taxon>
        <taxon>Perkinsidae</taxon>
        <taxon>Perkinsus</taxon>
    </lineage>
</organism>
<sequence length="674" mass="72675">MNGFVIIGGVLGVLLLSMSWTKVLLICLGVVAALLGILVASQEKMLYMPEVQGFTTVTSNPPGMRSPAELGMKFEDVRVATADGQTIHAWFIHASGVSDSSTAPTVVFCHANAGNMGLRMPNYRQMASFLKVNVLAFDYRGYGDSTGKPSEDGIMQDLDALFEWIQSNQDLVDPENIFFFGRSLGGAVAAEYSAKLVAEGHPPRGLILENTFLSISLMVNSLFPFLRFEWIKKPFLRLKWETYKYVEKLGKRTPVLLLSAAEDEIVPPSHMAKLHDICNDNGVECTFESFGTATHNDTWQKGGQRYMNVLEKFVDKNKLTPTPKIVEVDWSVVLFLLSLMSEGKRKVKVEIKYARDLYDTEMFGKMDPYVKVRLGRGKKYKTDVKKDVGRNPTFYESVEFKYDDEPEISFEVWDKDTFSSDDFVGSARVSMASIAKHGHWEGDLVLYRDGANKAGTLNVAIRMASTPSSKTATPTPTVVAHATAVPVASHHQQQQPSQPIMATVVTNTSSYGNAQPVVATAMPATAATAATAYTQGGGGGAPAVVNATVISTAPPGSNAGRGPMIQGRVIGGASVPPPQPSVGYNSGNFATSNYQAPPGPDGQPLVQVQSGGQQQQYYSPPFSAGPPSAPPGAPGYSSANFVTSNYQSPPGPDGQPAVYVQPGQHSSVGAYPHY</sequence>
<feature type="domain" description="C2" evidence="3">
    <location>
        <begin position="328"/>
        <end position="444"/>
    </location>
</feature>
<keyword evidence="2" id="KW-0812">Transmembrane</keyword>
<evidence type="ECO:0000313" key="5">
    <source>
        <dbReference type="Proteomes" id="UP000570595"/>
    </source>
</evidence>
<dbReference type="EMBL" id="JABAHT010000005">
    <property type="protein sequence ID" value="KAF4670886.1"/>
    <property type="molecule type" value="Genomic_DNA"/>
</dbReference>
<feature type="transmembrane region" description="Helical" evidence="2">
    <location>
        <begin position="20"/>
        <end position="40"/>
    </location>
</feature>
<dbReference type="Pfam" id="PF00168">
    <property type="entry name" value="C2"/>
    <property type="match status" value="1"/>
</dbReference>
<dbReference type="OrthoDB" id="10249433at2759"/>
<dbReference type="InterPro" id="IPR035892">
    <property type="entry name" value="C2_domain_sf"/>
</dbReference>
<keyword evidence="2" id="KW-1133">Transmembrane helix</keyword>
<dbReference type="AlphaFoldDB" id="A0A7J6MHH0"/>
<dbReference type="GO" id="GO:0016020">
    <property type="term" value="C:membrane"/>
    <property type="evidence" value="ECO:0007669"/>
    <property type="project" value="TreeGrafter"/>
</dbReference>
<dbReference type="InterPro" id="IPR000008">
    <property type="entry name" value="C2_dom"/>
</dbReference>
<comment type="caution">
    <text evidence="4">The sequence shown here is derived from an EMBL/GenBank/DDBJ whole genome shotgun (WGS) entry which is preliminary data.</text>
</comment>
<gene>
    <name evidence="4" type="primary">ABHD13</name>
    <name evidence="4" type="ORF">FOZ61_007897</name>
</gene>
<feature type="compositionally biased region" description="Pro residues" evidence="1">
    <location>
        <begin position="623"/>
        <end position="633"/>
    </location>
</feature>
<dbReference type="PROSITE" id="PS50004">
    <property type="entry name" value="C2"/>
    <property type="match status" value="1"/>
</dbReference>
<feature type="compositionally biased region" description="Polar residues" evidence="1">
    <location>
        <begin position="582"/>
        <end position="595"/>
    </location>
</feature>
<dbReference type="PANTHER" id="PTHR12277">
    <property type="entry name" value="ALPHA/BETA HYDROLASE DOMAIN-CONTAINING PROTEIN"/>
    <property type="match status" value="1"/>
</dbReference>
<keyword evidence="4" id="KW-0378">Hydrolase</keyword>
<evidence type="ECO:0000313" key="4">
    <source>
        <dbReference type="EMBL" id="KAF4670886.1"/>
    </source>
</evidence>
<dbReference type="GO" id="GO:0008474">
    <property type="term" value="F:palmitoyl-(protein) hydrolase activity"/>
    <property type="evidence" value="ECO:0007669"/>
    <property type="project" value="TreeGrafter"/>
</dbReference>
<dbReference type="InterPro" id="IPR029058">
    <property type="entry name" value="AB_hydrolase_fold"/>
</dbReference>
<evidence type="ECO:0000256" key="2">
    <source>
        <dbReference type="SAM" id="Phobius"/>
    </source>
</evidence>
<reference evidence="4 5" key="1">
    <citation type="submission" date="2020-04" db="EMBL/GenBank/DDBJ databases">
        <title>Perkinsus olseni comparative genomics.</title>
        <authorList>
            <person name="Bogema D.R."/>
        </authorList>
    </citation>
    <scope>NUCLEOTIDE SEQUENCE [LARGE SCALE GENOMIC DNA]</scope>
    <source>
        <strain evidence="4">ATCC PRA-179</strain>
    </source>
</reference>
<dbReference type="Proteomes" id="UP000570595">
    <property type="component" value="Unassembled WGS sequence"/>
</dbReference>
<dbReference type="Gene3D" id="3.40.50.1820">
    <property type="entry name" value="alpha/beta hydrolase"/>
    <property type="match status" value="1"/>
</dbReference>
<dbReference type="SUPFAM" id="SSF53474">
    <property type="entry name" value="alpha/beta-Hydrolases"/>
    <property type="match status" value="1"/>
</dbReference>
<keyword evidence="2" id="KW-0472">Membrane</keyword>
<evidence type="ECO:0000256" key="1">
    <source>
        <dbReference type="SAM" id="MobiDB-lite"/>
    </source>
</evidence>
<feature type="compositionally biased region" description="Low complexity" evidence="1">
    <location>
        <begin position="606"/>
        <end position="622"/>
    </location>
</feature>